<dbReference type="InterPro" id="IPR029063">
    <property type="entry name" value="SAM-dependent_MTases_sf"/>
</dbReference>
<organism evidence="4 5">
    <name type="scientific">Sphingopyxis fribergensis</name>
    <dbReference type="NCBI Taxonomy" id="1515612"/>
    <lineage>
        <taxon>Bacteria</taxon>
        <taxon>Pseudomonadati</taxon>
        <taxon>Pseudomonadota</taxon>
        <taxon>Alphaproteobacteria</taxon>
        <taxon>Sphingomonadales</taxon>
        <taxon>Sphingomonadaceae</taxon>
        <taxon>Sphingopyxis</taxon>
    </lineage>
</organism>
<accession>A0A0A7PAJ5</accession>
<dbReference type="PANTHER" id="PTHR11579:SF18">
    <property type="entry name" value="PROTEIN-L-ISOASPARTATE O-METHYLTRANSFERASE"/>
    <property type="match status" value="1"/>
</dbReference>
<protein>
    <recommendedName>
        <fullName evidence="2">Protein-L-isoaspartate O-methyltransferase</fullName>
    </recommendedName>
    <alternativeName>
        <fullName evidence="3">Protein L-isoaspartyl methyltransferase</fullName>
    </alternativeName>
</protein>
<dbReference type="EMBL" id="CP009122">
    <property type="protein sequence ID" value="AJA07005.1"/>
    <property type="molecule type" value="Genomic_DNA"/>
</dbReference>
<reference evidence="4 5" key="1">
    <citation type="journal article" date="2015" name="Int. J. Syst. Evol. Microbiol.">
        <title>Description of Sphingopyxis fribergensis sp. nov. - a soil bacterium with the ability to degrade styrene and phenylacetic acid.</title>
        <authorList>
            <person name="Oelschlagel M."/>
            <person name="Ruckert C."/>
            <person name="Kalinowski J."/>
            <person name="Schmidt G."/>
            <person name="Schlomann M."/>
            <person name="Tischler D."/>
        </authorList>
    </citation>
    <scope>NUCLEOTIDE SEQUENCE [LARGE SCALE GENOMIC DNA]</scope>
    <source>
        <strain evidence="4 5">Kp5.2</strain>
    </source>
</reference>
<dbReference type="Proteomes" id="UP000030907">
    <property type="component" value="Chromosome"/>
</dbReference>
<dbReference type="Pfam" id="PF01135">
    <property type="entry name" value="PCMT"/>
    <property type="match status" value="1"/>
</dbReference>
<evidence type="ECO:0000313" key="5">
    <source>
        <dbReference type="Proteomes" id="UP000030907"/>
    </source>
</evidence>
<dbReference type="OrthoDB" id="9798496at2"/>
<proteinExistence type="inferred from homology"/>
<dbReference type="RefSeq" id="WP_039570410.1">
    <property type="nucleotide sequence ID" value="NZ_CP009122.1"/>
</dbReference>
<dbReference type="Gene3D" id="3.40.50.150">
    <property type="entry name" value="Vaccinia Virus protein VP39"/>
    <property type="match status" value="1"/>
</dbReference>
<dbReference type="PANTHER" id="PTHR11579">
    <property type="entry name" value="PROTEIN-L-ISOASPARTATE O-METHYLTRANSFERASE"/>
    <property type="match status" value="1"/>
</dbReference>
<name>A0A0A7PAJ5_9SPHN</name>
<evidence type="ECO:0000256" key="2">
    <source>
        <dbReference type="ARBA" id="ARBA00013346"/>
    </source>
</evidence>
<gene>
    <name evidence="4" type="ORF">SKP52_00270</name>
</gene>
<dbReference type="GO" id="GO:0005737">
    <property type="term" value="C:cytoplasm"/>
    <property type="evidence" value="ECO:0007669"/>
    <property type="project" value="TreeGrafter"/>
</dbReference>
<dbReference type="KEGG" id="sphk:SKP52_00270"/>
<comment type="similarity">
    <text evidence="1">Belongs to the methyltransferase superfamily. L-isoaspartyl/D-aspartyl protein methyltransferase family.</text>
</comment>
<keyword evidence="4" id="KW-0489">Methyltransferase</keyword>
<dbReference type="HOGENOM" id="CLU_055432_2_1_5"/>
<sequence>MATKFSEITAAEMRSVMIDSQLRTNDVIDPAVIGAMAAAPREAHVPATLASVAYMDRAIALGHGRVLNAPLVTGRMLVAAAIRPGQRVLLVGSATGYTAGLLARLGAEVHAVEEQDELMATAKSATVHDNIHWVAGPLAAGAPGAAPFDRIIIEGAIETLPDALVAQLADGGRLVAARREGAVTRLAEGVKAGGAVALRSFADMDVAPLPGFAAPAGFKF</sequence>
<keyword evidence="5" id="KW-1185">Reference proteome</keyword>
<dbReference type="SUPFAM" id="SSF53335">
    <property type="entry name" value="S-adenosyl-L-methionine-dependent methyltransferases"/>
    <property type="match status" value="1"/>
</dbReference>
<dbReference type="STRING" id="1515612.SKP52_00270"/>
<keyword evidence="4" id="KW-0808">Transferase</keyword>
<evidence type="ECO:0000256" key="3">
    <source>
        <dbReference type="ARBA" id="ARBA00030757"/>
    </source>
</evidence>
<evidence type="ECO:0000256" key="1">
    <source>
        <dbReference type="ARBA" id="ARBA00005369"/>
    </source>
</evidence>
<dbReference type="GO" id="GO:0032259">
    <property type="term" value="P:methylation"/>
    <property type="evidence" value="ECO:0007669"/>
    <property type="project" value="UniProtKB-KW"/>
</dbReference>
<dbReference type="InterPro" id="IPR000682">
    <property type="entry name" value="PCMT"/>
</dbReference>
<evidence type="ECO:0000313" key="4">
    <source>
        <dbReference type="EMBL" id="AJA07005.1"/>
    </source>
</evidence>
<dbReference type="AlphaFoldDB" id="A0A0A7PAJ5"/>
<dbReference type="GO" id="GO:0004719">
    <property type="term" value="F:protein-L-isoaspartate (D-aspartate) O-methyltransferase activity"/>
    <property type="evidence" value="ECO:0007669"/>
    <property type="project" value="InterPro"/>
</dbReference>